<evidence type="ECO:0000313" key="3">
    <source>
        <dbReference type="Proteomes" id="UP000268823"/>
    </source>
</evidence>
<feature type="region of interest" description="Disordered" evidence="1">
    <location>
        <begin position="1"/>
        <end position="27"/>
    </location>
</feature>
<dbReference type="EMBL" id="QWIR01000004">
    <property type="protein sequence ID" value="RMY95965.1"/>
    <property type="molecule type" value="Genomic_DNA"/>
</dbReference>
<dbReference type="OrthoDB" id="10310246at2759"/>
<reference evidence="2 3" key="1">
    <citation type="journal article" date="2018" name="BMC Genomics">
        <title>Genomic evidence for intraspecific hybridization in a clonal and extremely halotolerant yeast.</title>
        <authorList>
            <person name="Gostincar C."/>
            <person name="Stajich J.E."/>
            <person name="Zupancic J."/>
            <person name="Zalar P."/>
            <person name="Gunde-Cimerman N."/>
        </authorList>
    </citation>
    <scope>NUCLEOTIDE SEQUENCE [LARGE SCALE GENOMIC DNA]</scope>
    <source>
        <strain evidence="2 3">EXF-2788</strain>
    </source>
</reference>
<feature type="compositionally biased region" description="Basic and acidic residues" evidence="1">
    <location>
        <begin position="1"/>
        <end position="26"/>
    </location>
</feature>
<proteinExistence type="predicted"/>
<dbReference type="AlphaFoldDB" id="A0A3M7G4B2"/>
<comment type="caution">
    <text evidence="2">The sequence shown here is derived from an EMBL/GenBank/DDBJ whole genome shotgun (WGS) entry which is preliminary data.</text>
</comment>
<evidence type="ECO:0000256" key="1">
    <source>
        <dbReference type="SAM" id="MobiDB-lite"/>
    </source>
</evidence>
<organism evidence="2 3">
    <name type="scientific">Hortaea werneckii</name>
    <name type="common">Black yeast</name>
    <name type="synonym">Cladosporium werneckii</name>
    <dbReference type="NCBI Taxonomy" id="91943"/>
    <lineage>
        <taxon>Eukaryota</taxon>
        <taxon>Fungi</taxon>
        <taxon>Dikarya</taxon>
        <taxon>Ascomycota</taxon>
        <taxon>Pezizomycotina</taxon>
        <taxon>Dothideomycetes</taxon>
        <taxon>Dothideomycetidae</taxon>
        <taxon>Mycosphaerellales</taxon>
        <taxon>Teratosphaeriaceae</taxon>
        <taxon>Hortaea</taxon>
    </lineage>
</organism>
<accession>A0A3M7G4B2</accession>
<sequence>MDSQPRNDRRQSHDYQGRPENERHPGNLDITRLAHQRRRPAFPLIPQQNRYSRCLWDLACWTV</sequence>
<dbReference type="Proteomes" id="UP000268823">
    <property type="component" value="Unassembled WGS sequence"/>
</dbReference>
<name>A0A3M7G4B2_HORWE</name>
<protein>
    <submittedName>
        <fullName evidence="2">Uncharacterized protein</fullName>
    </submittedName>
</protein>
<dbReference type="VEuPathDB" id="FungiDB:BTJ68_10865"/>
<gene>
    <name evidence="2" type="ORF">D0861_00474</name>
</gene>
<evidence type="ECO:0000313" key="2">
    <source>
        <dbReference type="EMBL" id="RMY95965.1"/>
    </source>
</evidence>